<accession>A0A5N6QQI6</accession>
<name>A0A5N6QQI6_9ROSI</name>
<dbReference type="AlphaFoldDB" id="A0A5N6QQI6"/>
<dbReference type="InterPro" id="IPR045051">
    <property type="entry name" value="SBT"/>
</dbReference>
<reference evidence="4 5" key="1">
    <citation type="submission" date="2019-06" db="EMBL/GenBank/DDBJ databases">
        <title>A chromosomal-level reference genome of Carpinus fangiana (Coryloideae, Betulaceae).</title>
        <authorList>
            <person name="Yang X."/>
            <person name="Wang Z."/>
            <person name="Zhang L."/>
            <person name="Hao G."/>
            <person name="Liu J."/>
            <person name="Yang Y."/>
        </authorList>
    </citation>
    <scope>NUCLEOTIDE SEQUENCE [LARGE SCALE GENOMIC DNA]</scope>
    <source>
        <strain evidence="4">Cfa_2016G</strain>
        <tissue evidence="4">Leaf</tissue>
    </source>
</reference>
<gene>
    <name evidence="4" type="ORF">FH972_005854</name>
</gene>
<proteinExistence type="inferred from homology"/>
<dbReference type="GO" id="GO:0005576">
    <property type="term" value="C:extracellular region"/>
    <property type="evidence" value="ECO:0007669"/>
    <property type="project" value="UniProtKB-SubCell"/>
</dbReference>
<comment type="subcellular location">
    <subcellularLocation>
        <location evidence="1">Secreted</location>
    </subcellularLocation>
</comment>
<evidence type="ECO:0000256" key="2">
    <source>
        <dbReference type="ARBA" id="ARBA00011073"/>
    </source>
</evidence>
<dbReference type="InterPro" id="IPR036852">
    <property type="entry name" value="Peptidase_S8/S53_dom_sf"/>
</dbReference>
<dbReference type="OrthoDB" id="999430at2759"/>
<sequence>MDPMLSSVYFDTRIWPERCSFSDKNLGPVTKRWKGTCEAGKKFSRAADYIDERYGGVLIFEGRPWFDSNDALIPTSECFDSGISMLEGIQMLQFRHPCCLRLHNLRWVEDRWRELHTTHSPQFLGLLNQRGLWLDSDYGSDVIVGVFDTRIWPEQCSFSDKNLGPVPKRWKGTCEAGKKFSVINCNWKLIGARFFIKGHKAFGASSGVPPITLMNDTVEY</sequence>
<dbReference type="EMBL" id="CM017322">
    <property type="protein sequence ID" value="KAE8009417.1"/>
    <property type="molecule type" value="Genomic_DNA"/>
</dbReference>
<dbReference type="PANTHER" id="PTHR10795">
    <property type="entry name" value="PROPROTEIN CONVERTASE SUBTILISIN/KEXIN"/>
    <property type="match status" value="1"/>
</dbReference>
<evidence type="ECO:0000313" key="5">
    <source>
        <dbReference type="Proteomes" id="UP000327013"/>
    </source>
</evidence>
<organism evidence="4 5">
    <name type="scientific">Carpinus fangiana</name>
    <dbReference type="NCBI Taxonomy" id="176857"/>
    <lineage>
        <taxon>Eukaryota</taxon>
        <taxon>Viridiplantae</taxon>
        <taxon>Streptophyta</taxon>
        <taxon>Embryophyta</taxon>
        <taxon>Tracheophyta</taxon>
        <taxon>Spermatophyta</taxon>
        <taxon>Magnoliopsida</taxon>
        <taxon>eudicotyledons</taxon>
        <taxon>Gunneridae</taxon>
        <taxon>Pentapetalae</taxon>
        <taxon>rosids</taxon>
        <taxon>fabids</taxon>
        <taxon>Fagales</taxon>
        <taxon>Betulaceae</taxon>
        <taxon>Carpinus</taxon>
    </lineage>
</organism>
<protein>
    <submittedName>
        <fullName evidence="4">Uncharacterized protein</fullName>
    </submittedName>
</protein>
<dbReference type="GO" id="GO:0006508">
    <property type="term" value="P:proteolysis"/>
    <property type="evidence" value="ECO:0007669"/>
    <property type="project" value="InterPro"/>
</dbReference>
<dbReference type="SUPFAM" id="SSF52743">
    <property type="entry name" value="Subtilisin-like"/>
    <property type="match status" value="1"/>
</dbReference>
<keyword evidence="3" id="KW-0732">Signal</keyword>
<keyword evidence="5" id="KW-1185">Reference proteome</keyword>
<evidence type="ECO:0000256" key="1">
    <source>
        <dbReference type="ARBA" id="ARBA00004613"/>
    </source>
</evidence>
<dbReference type="GO" id="GO:0004252">
    <property type="term" value="F:serine-type endopeptidase activity"/>
    <property type="evidence" value="ECO:0007669"/>
    <property type="project" value="InterPro"/>
</dbReference>
<comment type="similarity">
    <text evidence="2">Belongs to the peptidase S8 family.</text>
</comment>
<dbReference type="Gene3D" id="3.40.50.200">
    <property type="entry name" value="Peptidase S8/S53 domain"/>
    <property type="match status" value="2"/>
</dbReference>
<evidence type="ECO:0000256" key="3">
    <source>
        <dbReference type="ARBA" id="ARBA00022729"/>
    </source>
</evidence>
<dbReference type="Proteomes" id="UP000327013">
    <property type="component" value="Chromosome 2"/>
</dbReference>
<evidence type="ECO:0000313" key="4">
    <source>
        <dbReference type="EMBL" id="KAE8009417.1"/>
    </source>
</evidence>